<gene>
    <name evidence="2" type="ORF">SAMN05192551_10220</name>
</gene>
<dbReference type="STRING" id="69895.SAMN05192551_10220"/>
<name>A0A1I3BTW7_9FIRM</name>
<reference evidence="3" key="1">
    <citation type="submission" date="2016-10" db="EMBL/GenBank/DDBJ databases">
        <authorList>
            <person name="Varghese N."/>
            <person name="Submissions S."/>
        </authorList>
    </citation>
    <scope>NUCLEOTIDE SEQUENCE [LARGE SCALE GENOMIC DNA]</scope>
    <source>
        <strain evidence="3">Z-7934</strain>
    </source>
</reference>
<dbReference type="InterPro" id="IPR010898">
    <property type="entry name" value="Hpre_diP_synth_I"/>
</dbReference>
<dbReference type="Proteomes" id="UP000199287">
    <property type="component" value="Unassembled WGS sequence"/>
</dbReference>
<evidence type="ECO:0000313" key="2">
    <source>
        <dbReference type="EMBL" id="SFH65526.1"/>
    </source>
</evidence>
<protein>
    <submittedName>
        <fullName evidence="2">Heptaprenyl diphosphate synthase</fullName>
    </submittedName>
</protein>
<dbReference type="EMBL" id="FOQA01000002">
    <property type="protein sequence ID" value="SFH65526.1"/>
    <property type="molecule type" value="Genomic_DNA"/>
</dbReference>
<feature type="transmembrane region" description="Helical" evidence="1">
    <location>
        <begin position="34"/>
        <end position="52"/>
    </location>
</feature>
<dbReference type="RefSeq" id="WP_093370066.1">
    <property type="nucleotide sequence ID" value="NZ_FOQA01000002.1"/>
</dbReference>
<proteinExistence type="predicted"/>
<dbReference type="Gene3D" id="1.10.1760.20">
    <property type="match status" value="1"/>
</dbReference>
<keyword evidence="3" id="KW-1185">Reference proteome</keyword>
<sequence length="164" mass="17296">MNARKIAILGVLTGVALILGYVERLIPVFSAMPGIKLGLSNTVLLYALYMMSWKEAMTLMVLKVVLSGLLFAGLSGALYGFSGGLLSLMVMILIQRSDGFSIVGVSIVGAVFHNIGQIGMAMLVVQTKGLLLYLPVLIISGAITGTLTGMIAQNVLKGLRTCHP</sequence>
<feature type="transmembrane region" description="Helical" evidence="1">
    <location>
        <begin position="130"/>
        <end position="151"/>
    </location>
</feature>
<feature type="transmembrane region" description="Helical" evidence="1">
    <location>
        <begin position="100"/>
        <end position="123"/>
    </location>
</feature>
<keyword evidence="1" id="KW-1133">Transmembrane helix</keyword>
<accession>A0A1I3BTW7</accession>
<evidence type="ECO:0000313" key="3">
    <source>
        <dbReference type="Proteomes" id="UP000199287"/>
    </source>
</evidence>
<organism evidence="2 3">
    <name type="scientific">Tindallia magadiensis</name>
    <dbReference type="NCBI Taxonomy" id="69895"/>
    <lineage>
        <taxon>Bacteria</taxon>
        <taxon>Bacillati</taxon>
        <taxon>Bacillota</taxon>
        <taxon>Clostridia</taxon>
        <taxon>Peptostreptococcales</taxon>
        <taxon>Tindalliaceae</taxon>
        <taxon>Tindallia</taxon>
    </lineage>
</organism>
<dbReference type="InterPro" id="IPR014535">
    <property type="entry name" value="Hpre_diP_synt_I"/>
</dbReference>
<dbReference type="PIRSF" id="PIRSF027391">
    <property type="entry name" value="Hpre_diP_synt_I"/>
    <property type="match status" value="1"/>
</dbReference>
<keyword evidence="1" id="KW-0812">Transmembrane</keyword>
<dbReference type="OrthoDB" id="9799095at2"/>
<feature type="transmembrane region" description="Helical" evidence="1">
    <location>
        <begin position="64"/>
        <end position="94"/>
    </location>
</feature>
<dbReference type="Pfam" id="PF07456">
    <property type="entry name" value="Hpre_diP_synt_I"/>
    <property type="match status" value="1"/>
</dbReference>
<dbReference type="AlphaFoldDB" id="A0A1I3BTW7"/>
<keyword evidence="1" id="KW-0472">Membrane</keyword>
<evidence type="ECO:0000256" key="1">
    <source>
        <dbReference type="SAM" id="Phobius"/>
    </source>
</evidence>